<accession>A0ABY8LWH5</accession>
<evidence type="ECO:0000313" key="11">
    <source>
        <dbReference type="EMBL" id="WGI36648.1"/>
    </source>
</evidence>
<dbReference type="Gene3D" id="1.20.1560.10">
    <property type="entry name" value="ABC transporter type 1, transmembrane domain"/>
    <property type="match status" value="1"/>
</dbReference>
<sequence>MKEQAVLKNKISLWKITERTRFFIIVVLLTTMSEIVMQLFMPFFVKNLIDEGIVKQNLDVVVKFGSLLIGMAVGSLMLGVLGGVFIAKISAILTFNIRKEIFNNVQKFSFGNIDKFSTGAILNRMLNDANNVQTAFIMMIRAFVRAIFMLIGALFFSFSQSPQLSMMFLVIIPILIITSGIIWWKAFPIYVKLLKKYDEYNFKLQENLSGIRTIKSYTTEKHEASILEKIVNKVMKSNIKSSTLSIYGQVVTMGIIFASLLSVAIIGKQQILDGKMEIGLLAAFVSYVWQVTMSLMLLTMVFSNVALSIPSWKRIKDIINEESKIDENINGKTEIKNGNIRFENVFMKYHEEEGYSLEDINIDIKHGQTIGVIGQIGSGKTTFVSLISRLYDTTKGQVFVGDEDVKNYNVHSLRDAIAVVLQKNTLFKGTIRSNLKWGKQDASDQEMYEALENSGILDFVKDLEKGLDSEVEQGGNNFSGGQKQRLSIARALIKKPKILILDDSTSAVDAKTEKQIRNAFNTKINDCTKIIISQRVSSIEQSDKIVVLNEGKILAVGTHQELLNNCEFYAWLNETQKSKGGYGEIE</sequence>
<feature type="domain" description="ABC transmembrane type-1" evidence="10">
    <location>
        <begin position="25"/>
        <end position="307"/>
    </location>
</feature>
<dbReference type="Gene3D" id="3.40.50.300">
    <property type="entry name" value="P-loop containing nucleotide triphosphate hydrolases"/>
    <property type="match status" value="1"/>
</dbReference>
<keyword evidence="3 8" id="KW-0812">Transmembrane</keyword>
<gene>
    <name evidence="11" type="ORF">QEG99_04260</name>
</gene>
<dbReference type="InterPro" id="IPR039421">
    <property type="entry name" value="Type_1_exporter"/>
</dbReference>
<dbReference type="SMART" id="SM00382">
    <property type="entry name" value="AAA"/>
    <property type="match status" value="1"/>
</dbReference>
<name>A0ABY8LWH5_9BACT</name>
<comment type="subcellular location">
    <subcellularLocation>
        <location evidence="1">Cell membrane</location>
        <topology evidence="1">Multi-pass membrane protein</topology>
    </subcellularLocation>
</comment>
<dbReference type="InterPro" id="IPR011527">
    <property type="entry name" value="ABC1_TM_dom"/>
</dbReference>
<feature type="transmembrane region" description="Helical" evidence="8">
    <location>
        <begin position="64"/>
        <end position="89"/>
    </location>
</feature>
<dbReference type="Pfam" id="PF00664">
    <property type="entry name" value="ABC_membrane"/>
    <property type="match status" value="1"/>
</dbReference>
<feature type="transmembrane region" description="Helical" evidence="8">
    <location>
        <begin position="287"/>
        <end position="307"/>
    </location>
</feature>
<dbReference type="RefSeq" id="WP_280101949.1">
    <property type="nucleotide sequence ID" value="NZ_CP122979.1"/>
</dbReference>
<keyword evidence="4" id="KW-0547">Nucleotide-binding</keyword>
<feature type="transmembrane region" description="Helical" evidence="8">
    <location>
        <begin position="164"/>
        <end position="187"/>
    </location>
</feature>
<evidence type="ECO:0000313" key="12">
    <source>
        <dbReference type="Proteomes" id="UP001179842"/>
    </source>
</evidence>
<dbReference type="SUPFAM" id="SSF90123">
    <property type="entry name" value="ABC transporter transmembrane region"/>
    <property type="match status" value="1"/>
</dbReference>
<feature type="transmembrane region" description="Helical" evidence="8">
    <location>
        <begin position="134"/>
        <end position="158"/>
    </location>
</feature>
<dbReference type="PROSITE" id="PS50893">
    <property type="entry name" value="ABC_TRANSPORTER_2"/>
    <property type="match status" value="1"/>
</dbReference>
<comment type="similarity">
    <text evidence="2">Belongs to the ABC transporter superfamily.</text>
</comment>
<dbReference type="PROSITE" id="PS50929">
    <property type="entry name" value="ABC_TM1F"/>
    <property type="match status" value="1"/>
</dbReference>
<dbReference type="CDD" id="cd18548">
    <property type="entry name" value="ABC_6TM_Tm287_like"/>
    <property type="match status" value="1"/>
</dbReference>
<dbReference type="InterPro" id="IPR003439">
    <property type="entry name" value="ABC_transporter-like_ATP-bd"/>
</dbReference>
<dbReference type="Pfam" id="PF00005">
    <property type="entry name" value="ABC_tran"/>
    <property type="match status" value="1"/>
</dbReference>
<evidence type="ECO:0000256" key="3">
    <source>
        <dbReference type="ARBA" id="ARBA00022692"/>
    </source>
</evidence>
<dbReference type="InterPro" id="IPR027417">
    <property type="entry name" value="P-loop_NTPase"/>
</dbReference>
<dbReference type="PANTHER" id="PTHR43394">
    <property type="entry name" value="ATP-DEPENDENT PERMEASE MDL1, MITOCHONDRIAL"/>
    <property type="match status" value="1"/>
</dbReference>
<evidence type="ECO:0000256" key="2">
    <source>
        <dbReference type="ARBA" id="ARBA00005417"/>
    </source>
</evidence>
<dbReference type="InterPro" id="IPR017871">
    <property type="entry name" value="ABC_transporter-like_CS"/>
</dbReference>
<feature type="domain" description="ABC transporter" evidence="9">
    <location>
        <begin position="340"/>
        <end position="575"/>
    </location>
</feature>
<dbReference type="Proteomes" id="UP001179842">
    <property type="component" value="Chromosome"/>
</dbReference>
<dbReference type="PANTHER" id="PTHR43394:SF1">
    <property type="entry name" value="ATP-BINDING CASSETTE SUB-FAMILY B MEMBER 10, MITOCHONDRIAL"/>
    <property type="match status" value="1"/>
</dbReference>
<evidence type="ECO:0000259" key="9">
    <source>
        <dbReference type="PROSITE" id="PS50893"/>
    </source>
</evidence>
<feature type="transmembrane region" description="Helical" evidence="8">
    <location>
        <begin position="21"/>
        <end position="44"/>
    </location>
</feature>
<protein>
    <submittedName>
        <fullName evidence="11">ABC transporter ATP-binding protein</fullName>
    </submittedName>
</protein>
<evidence type="ECO:0000256" key="4">
    <source>
        <dbReference type="ARBA" id="ARBA00022741"/>
    </source>
</evidence>
<dbReference type="SUPFAM" id="SSF52540">
    <property type="entry name" value="P-loop containing nucleoside triphosphate hydrolases"/>
    <property type="match status" value="1"/>
</dbReference>
<keyword evidence="7 8" id="KW-0472">Membrane</keyword>
<keyword evidence="12" id="KW-1185">Reference proteome</keyword>
<dbReference type="PROSITE" id="PS00211">
    <property type="entry name" value="ABC_TRANSPORTER_1"/>
    <property type="match status" value="1"/>
</dbReference>
<keyword evidence="6 8" id="KW-1133">Transmembrane helix</keyword>
<dbReference type="InterPro" id="IPR003593">
    <property type="entry name" value="AAA+_ATPase"/>
</dbReference>
<evidence type="ECO:0000256" key="7">
    <source>
        <dbReference type="ARBA" id="ARBA00023136"/>
    </source>
</evidence>
<evidence type="ECO:0000259" key="10">
    <source>
        <dbReference type="PROSITE" id="PS50929"/>
    </source>
</evidence>
<organism evidence="11 12">
    <name type="scientific">Mesomycoplasma lagogenitalium</name>
    <dbReference type="NCBI Taxonomy" id="171286"/>
    <lineage>
        <taxon>Bacteria</taxon>
        <taxon>Bacillati</taxon>
        <taxon>Mycoplasmatota</taxon>
        <taxon>Mycoplasmoidales</taxon>
        <taxon>Metamycoplasmataceae</taxon>
        <taxon>Mesomycoplasma</taxon>
    </lineage>
</organism>
<dbReference type="InterPro" id="IPR036640">
    <property type="entry name" value="ABC1_TM_sf"/>
</dbReference>
<feature type="transmembrane region" description="Helical" evidence="8">
    <location>
        <begin position="244"/>
        <end position="267"/>
    </location>
</feature>
<evidence type="ECO:0000256" key="5">
    <source>
        <dbReference type="ARBA" id="ARBA00022840"/>
    </source>
</evidence>
<reference evidence="11" key="1">
    <citation type="submission" date="2023-04" db="EMBL/GenBank/DDBJ databases">
        <title>Completed genome of Mycoplasma lagogenitalium type strain 12MS.</title>
        <authorList>
            <person name="Spergser J."/>
        </authorList>
    </citation>
    <scope>NUCLEOTIDE SEQUENCE</scope>
    <source>
        <strain evidence="11">12MS</strain>
    </source>
</reference>
<evidence type="ECO:0000256" key="1">
    <source>
        <dbReference type="ARBA" id="ARBA00004651"/>
    </source>
</evidence>
<evidence type="ECO:0000256" key="8">
    <source>
        <dbReference type="SAM" id="Phobius"/>
    </source>
</evidence>
<keyword evidence="5 11" id="KW-0067">ATP-binding</keyword>
<dbReference type="GO" id="GO:0005524">
    <property type="term" value="F:ATP binding"/>
    <property type="evidence" value="ECO:0007669"/>
    <property type="project" value="UniProtKB-KW"/>
</dbReference>
<evidence type="ECO:0000256" key="6">
    <source>
        <dbReference type="ARBA" id="ARBA00022989"/>
    </source>
</evidence>
<proteinExistence type="inferred from homology"/>
<dbReference type="EMBL" id="CP122979">
    <property type="protein sequence ID" value="WGI36648.1"/>
    <property type="molecule type" value="Genomic_DNA"/>
</dbReference>